<reference evidence="2 3" key="1">
    <citation type="submission" date="2020-10" db="EMBL/GenBank/DDBJ databases">
        <authorList>
            <person name="Castelo-Branco R."/>
            <person name="Eusebio N."/>
            <person name="Adriana R."/>
            <person name="Vieira A."/>
            <person name="Brugerolle De Fraissinette N."/>
            <person name="Rezende De Castro R."/>
            <person name="Schneider M.P."/>
            <person name="Vasconcelos V."/>
            <person name="Leao P.N."/>
        </authorList>
    </citation>
    <scope>NUCLEOTIDE SEQUENCE [LARGE SCALE GENOMIC DNA]</scope>
    <source>
        <strain evidence="2 3">LEGE 06226</strain>
    </source>
</reference>
<evidence type="ECO:0000313" key="3">
    <source>
        <dbReference type="Proteomes" id="UP000640725"/>
    </source>
</evidence>
<dbReference type="Proteomes" id="UP000640725">
    <property type="component" value="Unassembled WGS sequence"/>
</dbReference>
<sequence>MSRFSLYFGTGLLSINLWHFLTLITRSVPNFGWLYWSAFFIIIVGSILVCTAVARQVYSGQFATTNPTFLTVSIITLIGCLMGVMWGWGF</sequence>
<keyword evidence="1" id="KW-0472">Membrane</keyword>
<organism evidence="2 3">
    <name type="scientific">Planktothrix mougeotii LEGE 06226</name>
    <dbReference type="NCBI Taxonomy" id="1828728"/>
    <lineage>
        <taxon>Bacteria</taxon>
        <taxon>Bacillati</taxon>
        <taxon>Cyanobacteriota</taxon>
        <taxon>Cyanophyceae</taxon>
        <taxon>Oscillatoriophycideae</taxon>
        <taxon>Oscillatoriales</taxon>
        <taxon>Microcoleaceae</taxon>
        <taxon>Planktothrix</taxon>
    </lineage>
</organism>
<keyword evidence="1" id="KW-1133">Transmembrane helix</keyword>
<feature type="transmembrane region" description="Helical" evidence="1">
    <location>
        <begin position="66"/>
        <end position="88"/>
    </location>
</feature>
<gene>
    <name evidence="2" type="ORF">IQ236_24745</name>
</gene>
<keyword evidence="1" id="KW-0812">Transmembrane</keyword>
<protein>
    <submittedName>
        <fullName evidence="2">Uncharacterized protein</fullName>
    </submittedName>
</protein>
<feature type="transmembrane region" description="Helical" evidence="1">
    <location>
        <begin position="33"/>
        <end position="54"/>
    </location>
</feature>
<accession>A0ABR9UIW5</accession>
<proteinExistence type="predicted"/>
<keyword evidence="3" id="KW-1185">Reference proteome</keyword>
<name>A0ABR9UIW5_9CYAN</name>
<dbReference type="RefSeq" id="WP_193871748.1">
    <property type="nucleotide sequence ID" value="NZ_JADEWU010000098.1"/>
</dbReference>
<feature type="transmembrane region" description="Helical" evidence="1">
    <location>
        <begin position="7"/>
        <end position="27"/>
    </location>
</feature>
<dbReference type="EMBL" id="JADEWU010000098">
    <property type="protein sequence ID" value="MBE9146407.1"/>
    <property type="molecule type" value="Genomic_DNA"/>
</dbReference>
<comment type="caution">
    <text evidence="2">The sequence shown here is derived from an EMBL/GenBank/DDBJ whole genome shotgun (WGS) entry which is preliminary data.</text>
</comment>
<evidence type="ECO:0000256" key="1">
    <source>
        <dbReference type="SAM" id="Phobius"/>
    </source>
</evidence>
<evidence type="ECO:0000313" key="2">
    <source>
        <dbReference type="EMBL" id="MBE9146407.1"/>
    </source>
</evidence>